<dbReference type="PANTHER" id="PTHR42881">
    <property type="entry name" value="PROLYL ENDOPEPTIDASE"/>
    <property type="match status" value="1"/>
</dbReference>
<dbReference type="Proteomes" id="UP001230908">
    <property type="component" value="Unassembled WGS sequence"/>
</dbReference>
<evidence type="ECO:0000256" key="1">
    <source>
        <dbReference type="ARBA" id="ARBA00001070"/>
    </source>
</evidence>
<comment type="caution">
    <text evidence="9">The sequence shown here is derived from an EMBL/GenBank/DDBJ whole genome shotgun (WGS) entry which is preliminary data.</text>
</comment>
<gene>
    <name evidence="9" type="ORF">RB614_03055</name>
</gene>
<dbReference type="EMBL" id="JAVHUY010000002">
    <property type="protein sequence ID" value="MDQ7903491.1"/>
    <property type="molecule type" value="Genomic_DNA"/>
</dbReference>
<organism evidence="9 10">
    <name type="scientific">Phytohabitans maris</name>
    <dbReference type="NCBI Taxonomy" id="3071409"/>
    <lineage>
        <taxon>Bacteria</taxon>
        <taxon>Bacillati</taxon>
        <taxon>Actinomycetota</taxon>
        <taxon>Actinomycetes</taxon>
        <taxon>Micromonosporales</taxon>
        <taxon>Micromonosporaceae</taxon>
    </lineage>
</organism>
<comment type="similarity">
    <text evidence="2">Belongs to the peptidase S9A family.</text>
</comment>
<dbReference type="RefSeq" id="WP_308710758.1">
    <property type="nucleotide sequence ID" value="NZ_JAVHUY010000002.1"/>
</dbReference>
<dbReference type="Pfam" id="PF00326">
    <property type="entry name" value="Peptidase_S9"/>
    <property type="match status" value="1"/>
</dbReference>
<evidence type="ECO:0000313" key="9">
    <source>
        <dbReference type="EMBL" id="MDQ7903491.1"/>
    </source>
</evidence>
<keyword evidence="6" id="KW-0720">Serine protease</keyword>
<dbReference type="InterPro" id="IPR002471">
    <property type="entry name" value="Pept_S9_AS"/>
</dbReference>
<evidence type="ECO:0000256" key="3">
    <source>
        <dbReference type="ARBA" id="ARBA00011897"/>
    </source>
</evidence>
<protein>
    <recommendedName>
        <fullName evidence="3">prolyl oligopeptidase</fullName>
        <ecNumber evidence="3">3.4.21.26</ecNumber>
    </recommendedName>
</protein>
<keyword evidence="5" id="KW-0378">Hydrolase</keyword>
<keyword evidence="10" id="KW-1185">Reference proteome</keyword>
<dbReference type="PANTHER" id="PTHR42881:SF2">
    <property type="entry name" value="PROLYL ENDOPEPTIDASE"/>
    <property type="match status" value="1"/>
</dbReference>
<dbReference type="Gene3D" id="3.40.50.1820">
    <property type="entry name" value="alpha/beta hydrolase"/>
    <property type="match status" value="1"/>
</dbReference>
<keyword evidence="4" id="KW-0645">Protease</keyword>
<proteinExistence type="inferred from homology"/>
<dbReference type="Pfam" id="PF02897">
    <property type="entry name" value="Peptidase_S9_N"/>
    <property type="match status" value="1"/>
</dbReference>
<evidence type="ECO:0000259" key="8">
    <source>
        <dbReference type="Pfam" id="PF02897"/>
    </source>
</evidence>
<sequence length="696" mass="75632">MVDAVERAAVRYPFAERLDLVEELHGHPVADPYRWLEDVDDPRTAAWSAAQDELFEAHRAAWPAREHLRGRLAELLSVGMVSAPVWRGPRGFFLRRRGDQEHAVLLAVEPGGAERVLVDPMEIDLSGTTTLDYWCPSPDGTRLAYTCSTGGDEDSELWVVDVASGALIEGPIDRVRFSAVAWLPGGESFYYTRYLGPGSVDGDDPRLHRRVYLHRVGSDPAEDVLIAGEGAPRGRYFYADVSANGRWLVVTAWQGTDPRNDVWIADLAASLAEAPDLRVLQEGVDAVTAPEFRNGRLYVWTDRDAPRGRLCVVPTDEFSYSSWRDLIPEDPEAVLGGFAFLDGVGLDPPALLVAHTRHAVSELAVHDLVSGERRGSVALPGMGSVVDLRDRRDGGCEAWFTYTDFTSQSTVYRFDGRDGGVTVWARPPGAVTMPALATRQAEYASKDGTAVRMFLLSRADLPAGPRPAVLYGYGGFNVSQTPYFSATAAAWVEAGGVWAVANVRGGGEEGEQWHRAGMLAGKQNVFDDFHAAADWLVDNAVTSPELLAIMGGSNGGLLVGTALTQRPEAYAAVVCSAPLLDMVRYERFGLGPTWAGEYGTAEDPEQFGWLLGYSPYHHVREGAPYPAVLFTVFDGDTRVDPLHARKFAAALQHASTGSGAILLRRERDVGHSARSISRAIALCADELAFLAAATHL</sequence>
<dbReference type="InterPro" id="IPR001375">
    <property type="entry name" value="Peptidase_S9_cat"/>
</dbReference>
<feature type="domain" description="Peptidase S9A N-terminal" evidence="8">
    <location>
        <begin position="19"/>
        <end position="425"/>
    </location>
</feature>
<evidence type="ECO:0000256" key="4">
    <source>
        <dbReference type="ARBA" id="ARBA00022670"/>
    </source>
</evidence>
<dbReference type="EC" id="3.4.21.26" evidence="3"/>
<comment type="catalytic activity">
    <reaction evidence="1">
        <text>Hydrolysis of Pro-|-Xaa &gt;&gt; Ala-|-Xaa in oligopeptides.</text>
        <dbReference type="EC" id="3.4.21.26"/>
    </reaction>
</comment>
<evidence type="ECO:0000256" key="2">
    <source>
        <dbReference type="ARBA" id="ARBA00005228"/>
    </source>
</evidence>
<dbReference type="PRINTS" id="PR00862">
    <property type="entry name" value="PROLIGOPTASE"/>
</dbReference>
<feature type="domain" description="Peptidase S9 prolyl oligopeptidase catalytic" evidence="7">
    <location>
        <begin position="483"/>
        <end position="693"/>
    </location>
</feature>
<accession>A0ABU0Z8V3</accession>
<dbReference type="InterPro" id="IPR002470">
    <property type="entry name" value="Peptidase_S9A"/>
</dbReference>
<dbReference type="Gene3D" id="2.130.10.120">
    <property type="entry name" value="Prolyl oligopeptidase, N-terminal domain"/>
    <property type="match status" value="1"/>
</dbReference>
<dbReference type="InterPro" id="IPR029058">
    <property type="entry name" value="AB_hydrolase_fold"/>
</dbReference>
<evidence type="ECO:0000259" key="7">
    <source>
        <dbReference type="Pfam" id="PF00326"/>
    </source>
</evidence>
<dbReference type="InterPro" id="IPR051167">
    <property type="entry name" value="Prolyl_oligopep/macrocyclase"/>
</dbReference>
<evidence type="ECO:0000313" key="10">
    <source>
        <dbReference type="Proteomes" id="UP001230908"/>
    </source>
</evidence>
<name>A0ABU0Z8V3_9ACTN</name>
<evidence type="ECO:0000256" key="6">
    <source>
        <dbReference type="ARBA" id="ARBA00022825"/>
    </source>
</evidence>
<dbReference type="SUPFAM" id="SSF53474">
    <property type="entry name" value="alpha/beta-Hydrolases"/>
    <property type="match status" value="1"/>
</dbReference>
<reference evidence="9 10" key="1">
    <citation type="submission" date="2023-08" db="EMBL/GenBank/DDBJ databases">
        <title>Phytohabitans sansha sp. nov., isolated from marine sediment.</title>
        <authorList>
            <person name="Zhao Y."/>
            <person name="Yi K."/>
        </authorList>
    </citation>
    <scope>NUCLEOTIDE SEQUENCE [LARGE SCALE GENOMIC DNA]</scope>
    <source>
        <strain evidence="9 10">ZYX-F-186</strain>
    </source>
</reference>
<dbReference type="PROSITE" id="PS00708">
    <property type="entry name" value="PRO_ENDOPEP_SER"/>
    <property type="match status" value="1"/>
</dbReference>
<dbReference type="SUPFAM" id="SSF50993">
    <property type="entry name" value="Peptidase/esterase 'gauge' domain"/>
    <property type="match status" value="1"/>
</dbReference>
<dbReference type="InterPro" id="IPR023302">
    <property type="entry name" value="Pept_S9A_N"/>
</dbReference>
<evidence type="ECO:0000256" key="5">
    <source>
        <dbReference type="ARBA" id="ARBA00022801"/>
    </source>
</evidence>